<dbReference type="PANTHER" id="PTHR33711:SF9">
    <property type="entry name" value="PROTOCATECHUATE 3,4-DIOXYGENASE ALPHA CHAIN"/>
    <property type="match status" value="1"/>
</dbReference>
<keyword evidence="3" id="KW-0560">Oxidoreductase</keyword>
<comment type="caution">
    <text evidence="5">The sequence shown here is derived from an EMBL/GenBank/DDBJ whole genome shotgun (WGS) entry which is preliminary data.</text>
</comment>
<evidence type="ECO:0000313" key="6">
    <source>
        <dbReference type="Proteomes" id="UP000278907"/>
    </source>
</evidence>
<accession>A0ABX9Q1L9</accession>
<evidence type="ECO:0000256" key="1">
    <source>
        <dbReference type="ARBA" id="ARBA00007825"/>
    </source>
</evidence>
<keyword evidence="2" id="KW-0223">Dioxygenase</keyword>
<sequence length="117" mass="13032">METERLRQTPSQTLGPFSAYSLTAEQYGYPYNSIVSGSLISEATSGQYADNERIYITGRVHDGNSDTIVDALVELWQADARGTYRSLLIDKVEEPHFTGFGRLGTGTNAEHRYTFTT</sequence>
<evidence type="ECO:0000313" key="5">
    <source>
        <dbReference type="EMBL" id="RKH76252.1"/>
    </source>
</evidence>
<dbReference type="Pfam" id="PF00775">
    <property type="entry name" value="Dioxygenase_C"/>
    <property type="match status" value="1"/>
</dbReference>
<comment type="similarity">
    <text evidence="1">Belongs to the intradiol ring-cleavage dioxygenase family.</text>
</comment>
<dbReference type="Proteomes" id="UP000278907">
    <property type="component" value="Unassembled WGS sequence"/>
</dbReference>
<dbReference type="PANTHER" id="PTHR33711">
    <property type="entry name" value="DIOXYGENASE, PUTATIVE (AFU_ORTHOLOGUE AFUA_2G02910)-RELATED"/>
    <property type="match status" value="1"/>
</dbReference>
<dbReference type="InterPro" id="IPR050770">
    <property type="entry name" value="Intradiol_RC_Dioxygenase"/>
</dbReference>
<dbReference type="Gene3D" id="2.60.130.10">
    <property type="entry name" value="Aromatic compound dioxygenase"/>
    <property type="match status" value="1"/>
</dbReference>
<name>A0ABX9Q1L9_9BACT</name>
<feature type="non-terminal residue" evidence="5">
    <location>
        <position position="117"/>
    </location>
</feature>
<feature type="domain" description="Intradiol ring-cleavage dioxygenases" evidence="4">
    <location>
        <begin position="56"/>
        <end position="84"/>
    </location>
</feature>
<evidence type="ECO:0000256" key="2">
    <source>
        <dbReference type="ARBA" id="ARBA00022964"/>
    </source>
</evidence>
<gene>
    <name evidence="5" type="ORF">D7Y13_44425</name>
</gene>
<proteinExistence type="inferred from homology"/>
<dbReference type="SUPFAM" id="SSF49482">
    <property type="entry name" value="Aromatic compound dioxygenase"/>
    <property type="match status" value="1"/>
</dbReference>
<dbReference type="PROSITE" id="PS00083">
    <property type="entry name" value="INTRADIOL_DIOXYGENAS"/>
    <property type="match status" value="1"/>
</dbReference>
<dbReference type="EMBL" id="RAWI01001346">
    <property type="protein sequence ID" value="RKH76252.1"/>
    <property type="molecule type" value="Genomic_DNA"/>
</dbReference>
<reference evidence="5 6" key="1">
    <citation type="submission" date="2018-09" db="EMBL/GenBank/DDBJ databases">
        <authorList>
            <person name="Livingstone P.G."/>
            <person name="Whitworth D.E."/>
        </authorList>
    </citation>
    <scope>NUCLEOTIDE SEQUENCE [LARGE SCALE GENOMIC DNA]</scope>
    <source>
        <strain evidence="5 6">CA031B</strain>
    </source>
</reference>
<evidence type="ECO:0000259" key="4">
    <source>
        <dbReference type="PROSITE" id="PS00083"/>
    </source>
</evidence>
<dbReference type="InterPro" id="IPR000627">
    <property type="entry name" value="Intradiol_dOase_C"/>
</dbReference>
<protein>
    <submittedName>
        <fullName evidence="5">Protocatechuate 3,4-dioxygenase subunit alpha</fullName>
    </submittedName>
</protein>
<organism evidence="5 6">
    <name type="scientific">Corallococcus praedator</name>
    <dbReference type="NCBI Taxonomy" id="2316724"/>
    <lineage>
        <taxon>Bacteria</taxon>
        <taxon>Pseudomonadati</taxon>
        <taxon>Myxococcota</taxon>
        <taxon>Myxococcia</taxon>
        <taxon>Myxococcales</taxon>
        <taxon>Cystobacterineae</taxon>
        <taxon>Myxococcaceae</taxon>
        <taxon>Corallococcus</taxon>
    </lineage>
</organism>
<keyword evidence="6" id="KW-1185">Reference proteome</keyword>
<dbReference type="InterPro" id="IPR015889">
    <property type="entry name" value="Intradiol_dOase_core"/>
</dbReference>
<evidence type="ECO:0000256" key="3">
    <source>
        <dbReference type="ARBA" id="ARBA00023002"/>
    </source>
</evidence>